<dbReference type="Proteomes" id="UP001156666">
    <property type="component" value="Unassembled WGS sequence"/>
</dbReference>
<organism evidence="1 2">
    <name type="scientific">Portibacter lacus</name>
    <dbReference type="NCBI Taxonomy" id="1099794"/>
    <lineage>
        <taxon>Bacteria</taxon>
        <taxon>Pseudomonadati</taxon>
        <taxon>Bacteroidota</taxon>
        <taxon>Saprospiria</taxon>
        <taxon>Saprospirales</taxon>
        <taxon>Haliscomenobacteraceae</taxon>
        <taxon>Portibacter</taxon>
    </lineage>
</organism>
<gene>
    <name evidence="1" type="ORF">GCM10007940_33890</name>
</gene>
<dbReference type="RefSeq" id="WP_235292720.1">
    <property type="nucleotide sequence ID" value="NZ_BSOH01000023.1"/>
</dbReference>
<protein>
    <submittedName>
        <fullName evidence="1">Uncharacterized protein</fullName>
    </submittedName>
</protein>
<proteinExistence type="predicted"/>
<dbReference type="EMBL" id="BSOH01000023">
    <property type="protein sequence ID" value="GLR18773.1"/>
    <property type="molecule type" value="Genomic_DNA"/>
</dbReference>
<name>A0AA37SQ39_9BACT</name>
<evidence type="ECO:0000313" key="2">
    <source>
        <dbReference type="Proteomes" id="UP001156666"/>
    </source>
</evidence>
<comment type="caution">
    <text evidence="1">The sequence shown here is derived from an EMBL/GenBank/DDBJ whole genome shotgun (WGS) entry which is preliminary data.</text>
</comment>
<sequence length="546" mass="61888">MSRINATLLFIFIFCAAINAQKLKDKAVVIKYVSLPSIAVPLDYKTFSVEAGGEVLQISGVSPKGFADDFSMQGFKKVNGYGGSAGHLHLVVDLGYLTIGKEEMKTKTTKTKDKSGNEVIVKEYYYAVPFSGSSSAKIIDPDGRILSSKSEVYDRELGTQLYKNQAQLKKSANKLINDITRDAAQEIRRNAYSYSNSMLQSFDFRKTSTREQIYLITKHSSEDQWEKHYETIKLLFSSGSHYPNTEFRKEKLEPAIRFYKQMASKDPRGDKKKKRIYKAANLNLSTIYYYLEDMASSIEYAELSLKAMGKDSRSSNRISKAERTLERMRDIGVSTIYYERDLSNALPPGAIANQEAENERLLEDANANNATIVYRNEEVYGKMLLDKEADDLIFGEGGNVKFVVNKDGVLDEIKLTDYWVSSFEVADRKFTKMKFSPSAKGKTEASVEILEEVYQSESLKLYKYYPSSGALSDEKPEFAFQKSGQEFPISLESTSFLLWEKGLSDYFSDCEDLRKIIQEGGIKKTKEDLIKAARVYSEICKKVIRP</sequence>
<keyword evidence="2" id="KW-1185">Reference proteome</keyword>
<reference evidence="1" key="1">
    <citation type="journal article" date="2014" name="Int. J. Syst. Evol. Microbiol.">
        <title>Complete genome sequence of Corynebacterium casei LMG S-19264T (=DSM 44701T), isolated from a smear-ripened cheese.</title>
        <authorList>
            <consortium name="US DOE Joint Genome Institute (JGI-PGF)"/>
            <person name="Walter F."/>
            <person name="Albersmeier A."/>
            <person name="Kalinowski J."/>
            <person name="Ruckert C."/>
        </authorList>
    </citation>
    <scope>NUCLEOTIDE SEQUENCE</scope>
    <source>
        <strain evidence="1">NBRC 108769</strain>
    </source>
</reference>
<dbReference type="AlphaFoldDB" id="A0AA37SQ39"/>
<accession>A0AA37SQ39</accession>
<evidence type="ECO:0000313" key="1">
    <source>
        <dbReference type="EMBL" id="GLR18773.1"/>
    </source>
</evidence>
<reference evidence="1" key="2">
    <citation type="submission" date="2023-01" db="EMBL/GenBank/DDBJ databases">
        <title>Draft genome sequence of Portibacter lacus strain NBRC 108769.</title>
        <authorList>
            <person name="Sun Q."/>
            <person name="Mori K."/>
        </authorList>
    </citation>
    <scope>NUCLEOTIDE SEQUENCE</scope>
    <source>
        <strain evidence="1">NBRC 108769</strain>
    </source>
</reference>